<dbReference type="AlphaFoldDB" id="Q1YS40"/>
<dbReference type="EC" id="1.4.3.16" evidence="2"/>
<dbReference type="Proteomes" id="UP000005555">
    <property type="component" value="Unassembled WGS sequence"/>
</dbReference>
<proteinExistence type="predicted"/>
<keyword evidence="2" id="KW-0560">Oxidoreductase</keyword>
<dbReference type="HOGENOM" id="CLU_1719709_0_0_6"/>
<keyword evidence="1" id="KW-0472">Membrane</keyword>
<evidence type="ECO:0000313" key="3">
    <source>
        <dbReference type="Proteomes" id="UP000005555"/>
    </source>
</evidence>
<organism evidence="2 3">
    <name type="scientific">gamma proteobacterium HTCC2207</name>
    <dbReference type="NCBI Taxonomy" id="314287"/>
    <lineage>
        <taxon>Bacteria</taxon>
        <taxon>Pseudomonadati</taxon>
        <taxon>Pseudomonadota</taxon>
        <taxon>Gammaproteobacteria</taxon>
        <taxon>Cellvibrionales</taxon>
        <taxon>Porticoccaceae</taxon>
        <taxon>SAR92 clade</taxon>
    </lineage>
</organism>
<dbReference type="STRING" id="314287.GB2207_04482"/>
<evidence type="ECO:0000256" key="1">
    <source>
        <dbReference type="SAM" id="Phobius"/>
    </source>
</evidence>
<gene>
    <name evidence="2" type="ORF">GB2207_04482</name>
</gene>
<reference evidence="2 3" key="1">
    <citation type="submission" date="2006-03" db="EMBL/GenBank/DDBJ databases">
        <authorList>
            <person name="Giovannoni S.J."/>
            <person name="Cho J.-C."/>
            <person name="Ferriera S."/>
            <person name="Johnson J."/>
            <person name="Kravitz S."/>
            <person name="Halpern A."/>
            <person name="Remington K."/>
            <person name="Beeson K."/>
            <person name="Tran B."/>
            <person name="Rogers Y.-H."/>
            <person name="Friedman R."/>
            <person name="Venter J.C."/>
        </authorList>
    </citation>
    <scope>NUCLEOTIDE SEQUENCE [LARGE SCALE GENOMIC DNA]</scope>
    <source>
        <strain evidence="2 3">HTCC2207</strain>
    </source>
</reference>
<keyword evidence="1" id="KW-0812">Transmembrane</keyword>
<dbReference type="OrthoDB" id="9855672at2"/>
<dbReference type="Pfam" id="PF07254">
    <property type="entry name" value="Cpta_toxin"/>
    <property type="match status" value="1"/>
</dbReference>
<keyword evidence="3" id="KW-1185">Reference proteome</keyword>
<dbReference type="GO" id="GO:0008734">
    <property type="term" value="F:L-aspartate oxidase activity"/>
    <property type="evidence" value="ECO:0007669"/>
    <property type="project" value="UniProtKB-EC"/>
</dbReference>
<evidence type="ECO:0000313" key="2">
    <source>
        <dbReference type="EMBL" id="EAS46855.1"/>
    </source>
</evidence>
<feature type="transmembrane region" description="Helical" evidence="1">
    <location>
        <begin position="20"/>
        <end position="42"/>
    </location>
</feature>
<sequence>MSPVPNSAEFQLRPSFYYLSARLVLVIIASALIAALPLLIWVKIMGLLSLGLAARWLIVDYLGQSPETLIMLDASEDRWRLVSVLKALEAVETLETVELVLAPTQFATRYLVILYFKLPQGRQIVRVLPRDALSAPQHRLLRMVLIGRAFGS</sequence>
<name>Q1YS40_9GAMM</name>
<accession>Q1YS40</accession>
<dbReference type="EMBL" id="AAPI01000004">
    <property type="protein sequence ID" value="EAS46855.1"/>
    <property type="molecule type" value="Genomic_DNA"/>
</dbReference>
<comment type="caution">
    <text evidence="2">The sequence shown here is derived from an EMBL/GenBank/DDBJ whole genome shotgun (WGS) entry which is preliminary data.</text>
</comment>
<protein>
    <submittedName>
        <fullName evidence="2">L-aspartate oxidase</fullName>
        <ecNumber evidence="2">1.4.3.16</ecNumber>
    </submittedName>
</protein>
<keyword evidence="1" id="KW-1133">Transmembrane helix</keyword>
<dbReference type="InterPro" id="IPR009883">
    <property type="entry name" value="YgfX"/>
</dbReference>